<dbReference type="Pfam" id="PF22725">
    <property type="entry name" value="GFO_IDH_MocA_C3"/>
    <property type="match status" value="1"/>
</dbReference>
<evidence type="ECO:0000259" key="1">
    <source>
        <dbReference type="Pfam" id="PF01408"/>
    </source>
</evidence>
<dbReference type="SUPFAM" id="SSF55347">
    <property type="entry name" value="Glyceraldehyde-3-phosphate dehydrogenase-like, C-terminal domain"/>
    <property type="match status" value="1"/>
</dbReference>
<dbReference type="SUPFAM" id="SSF51735">
    <property type="entry name" value="NAD(P)-binding Rossmann-fold domains"/>
    <property type="match status" value="1"/>
</dbReference>
<feature type="domain" description="Gfo/Idh/MocA-like oxidoreductase N-terminal" evidence="1">
    <location>
        <begin position="7"/>
        <end position="139"/>
    </location>
</feature>
<proteinExistence type="predicted"/>
<dbReference type="PANTHER" id="PTHR43377:SF1">
    <property type="entry name" value="BILIVERDIN REDUCTASE A"/>
    <property type="match status" value="1"/>
</dbReference>
<dbReference type="PANTHER" id="PTHR43377">
    <property type="entry name" value="BILIVERDIN REDUCTASE A"/>
    <property type="match status" value="1"/>
</dbReference>
<reference evidence="3 4" key="1">
    <citation type="journal article" date="2016" name="Nat. Commun.">
        <title>Thousands of microbial genomes shed light on interconnected biogeochemical processes in an aquifer system.</title>
        <authorList>
            <person name="Anantharaman K."/>
            <person name="Brown C.T."/>
            <person name="Hug L.A."/>
            <person name="Sharon I."/>
            <person name="Castelle C.J."/>
            <person name="Probst A.J."/>
            <person name="Thomas B.C."/>
            <person name="Singh A."/>
            <person name="Wilkins M.J."/>
            <person name="Karaoz U."/>
            <person name="Brodie E.L."/>
            <person name="Williams K.H."/>
            <person name="Hubbard S.S."/>
            <person name="Banfield J.F."/>
        </authorList>
    </citation>
    <scope>NUCLEOTIDE SEQUENCE [LARGE SCALE GENOMIC DNA]</scope>
</reference>
<dbReference type="GO" id="GO:0000166">
    <property type="term" value="F:nucleotide binding"/>
    <property type="evidence" value="ECO:0007669"/>
    <property type="project" value="InterPro"/>
</dbReference>
<dbReference type="InterPro" id="IPR051450">
    <property type="entry name" value="Gfo/Idh/MocA_Oxidoreductases"/>
</dbReference>
<sequence>MNALPPLRAAVIGCGKIGAEELLYPKALRPATHAALFSEQKRITVLALVDSSKSQLEKAKRLFPRAFLFRSVQRMMKEIQPDIVSVAVPTPMHEKIIGEVVFYHPLAVICEKPLALQMKAAERIVDLCRKRRIMLFVNHTRRFDPELLKVRREIKKIGPIVQGTAYYTRGLFNNGTHLVDLLRFYLGEVESVSGLRNRGTEHWQDLKNDMNVDGMLLFKSGSRVALQSFDANDYSIFDIVLYGRKGSIPLTKRVKGSMKGLGIHVIDCLDGKAKPMSTGEDGLEALEILFALKKSAELQGRAVKVI</sequence>
<evidence type="ECO:0000313" key="4">
    <source>
        <dbReference type="Proteomes" id="UP000176917"/>
    </source>
</evidence>
<dbReference type="InterPro" id="IPR000683">
    <property type="entry name" value="Gfo/Idh/MocA-like_OxRdtase_N"/>
</dbReference>
<dbReference type="Pfam" id="PF01408">
    <property type="entry name" value="GFO_IDH_MocA"/>
    <property type="match status" value="1"/>
</dbReference>
<dbReference type="AlphaFoldDB" id="A0A1G2RL52"/>
<dbReference type="Gene3D" id="3.40.50.720">
    <property type="entry name" value="NAD(P)-binding Rossmann-like Domain"/>
    <property type="match status" value="1"/>
</dbReference>
<dbReference type="InterPro" id="IPR036291">
    <property type="entry name" value="NAD(P)-bd_dom_sf"/>
</dbReference>
<accession>A0A1G2RL52</accession>
<feature type="domain" description="GFO/IDH/MocA-like oxidoreductase" evidence="2">
    <location>
        <begin position="171"/>
        <end position="248"/>
    </location>
</feature>
<evidence type="ECO:0000259" key="2">
    <source>
        <dbReference type="Pfam" id="PF22725"/>
    </source>
</evidence>
<dbReference type="Gene3D" id="3.30.360.10">
    <property type="entry name" value="Dihydrodipicolinate Reductase, domain 2"/>
    <property type="match status" value="1"/>
</dbReference>
<name>A0A1G2RL52_9BACT</name>
<dbReference type="EMBL" id="MHUG01000010">
    <property type="protein sequence ID" value="OHA73585.1"/>
    <property type="molecule type" value="Genomic_DNA"/>
</dbReference>
<dbReference type="Proteomes" id="UP000176917">
    <property type="component" value="Unassembled WGS sequence"/>
</dbReference>
<evidence type="ECO:0000313" key="3">
    <source>
        <dbReference type="EMBL" id="OHA73585.1"/>
    </source>
</evidence>
<organism evidence="3 4">
    <name type="scientific">Candidatus Wildermuthbacteria bacterium RIFCSPLOWO2_01_FULL_48_16</name>
    <dbReference type="NCBI Taxonomy" id="1802461"/>
    <lineage>
        <taxon>Bacteria</taxon>
        <taxon>Candidatus Wildermuthiibacteriota</taxon>
    </lineage>
</organism>
<dbReference type="InterPro" id="IPR055170">
    <property type="entry name" value="GFO_IDH_MocA-like_dom"/>
</dbReference>
<gene>
    <name evidence="3" type="ORF">A3B24_00130</name>
</gene>
<dbReference type="STRING" id="1802461.A3B24_00130"/>
<protein>
    <submittedName>
        <fullName evidence="3">Uncharacterized protein</fullName>
    </submittedName>
</protein>
<comment type="caution">
    <text evidence="3">The sequence shown here is derived from an EMBL/GenBank/DDBJ whole genome shotgun (WGS) entry which is preliminary data.</text>
</comment>